<evidence type="ECO:0000313" key="1">
    <source>
        <dbReference type="EMBL" id="GES98476.1"/>
    </source>
</evidence>
<evidence type="ECO:0000313" key="2">
    <source>
        <dbReference type="Proteomes" id="UP000615446"/>
    </source>
</evidence>
<reference evidence="1" key="1">
    <citation type="submission" date="2019-10" db="EMBL/GenBank/DDBJ databases">
        <title>Conservation and host-specific expression of non-tandemly repeated heterogenous ribosome RNA gene in arbuscular mycorrhizal fungi.</title>
        <authorList>
            <person name="Maeda T."/>
            <person name="Kobayashi Y."/>
            <person name="Nakagawa T."/>
            <person name="Ezawa T."/>
            <person name="Yamaguchi K."/>
            <person name="Bino T."/>
            <person name="Nishimoto Y."/>
            <person name="Shigenobu S."/>
            <person name="Kawaguchi M."/>
        </authorList>
    </citation>
    <scope>NUCLEOTIDE SEQUENCE</scope>
    <source>
        <strain evidence="1">HR1</strain>
    </source>
</reference>
<organism evidence="1 2">
    <name type="scientific">Rhizophagus clarus</name>
    <dbReference type="NCBI Taxonomy" id="94130"/>
    <lineage>
        <taxon>Eukaryota</taxon>
        <taxon>Fungi</taxon>
        <taxon>Fungi incertae sedis</taxon>
        <taxon>Mucoromycota</taxon>
        <taxon>Glomeromycotina</taxon>
        <taxon>Glomeromycetes</taxon>
        <taxon>Glomerales</taxon>
        <taxon>Glomeraceae</taxon>
        <taxon>Rhizophagus</taxon>
    </lineage>
</organism>
<protein>
    <submittedName>
        <fullName evidence="1">Uncharacterized protein</fullName>
    </submittedName>
</protein>
<dbReference type="Proteomes" id="UP000615446">
    <property type="component" value="Unassembled WGS sequence"/>
</dbReference>
<sequence length="110" mass="12392">MILEKGYSTREIAAKVGCKSHTIIVRLKKKYEETGKIQNKPSSGHSHGHQYCWKCPKDPLQVAYVKPTVKFGGASEIKISEKDMLWKQVSKVWNETALEACSKLIKTMPG</sequence>
<proteinExistence type="predicted"/>
<gene>
    <name evidence="1" type="ORF">RCL2_002502300</name>
</gene>
<comment type="caution">
    <text evidence="1">The sequence shown here is derived from an EMBL/GenBank/DDBJ whole genome shotgun (WGS) entry which is preliminary data.</text>
</comment>
<dbReference type="EMBL" id="BLAL01000271">
    <property type="protein sequence ID" value="GES98476.1"/>
    <property type="molecule type" value="Genomic_DNA"/>
</dbReference>
<accession>A0A8H3M6J0</accession>
<dbReference type="AlphaFoldDB" id="A0A8H3M6J0"/>
<dbReference type="OrthoDB" id="2385703at2759"/>
<name>A0A8H3M6J0_9GLOM</name>